<feature type="transmembrane region" description="Helical" evidence="6">
    <location>
        <begin position="283"/>
        <end position="304"/>
    </location>
</feature>
<dbReference type="Gene3D" id="3.20.20.450">
    <property type="entry name" value="EAL domain"/>
    <property type="match status" value="1"/>
</dbReference>
<dbReference type="InterPro" id="IPR001633">
    <property type="entry name" value="EAL_dom"/>
</dbReference>
<evidence type="ECO:0000313" key="9">
    <source>
        <dbReference type="EMBL" id="TCL44085.1"/>
    </source>
</evidence>
<dbReference type="PROSITE" id="PS50883">
    <property type="entry name" value="EAL"/>
    <property type="match status" value="1"/>
</dbReference>
<dbReference type="GO" id="GO:0005886">
    <property type="term" value="C:plasma membrane"/>
    <property type="evidence" value="ECO:0007669"/>
    <property type="project" value="UniProtKB-SubCell"/>
</dbReference>
<evidence type="ECO:0000256" key="2">
    <source>
        <dbReference type="ARBA" id="ARBA00022475"/>
    </source>
</evidence>
<evidence type="ECO:0000313" key="10">
    <source>
        <dbReference type="Proteomes" id="UP000294682"/>
    </source>
</evidence>
<dbReference type="NCBIfam" id="TIGR00254">
    <property type="entry name" value="GGDEF"/>
    <property type="match status" value="1"/>
</dbReference>
<dbReference type="AlphaFoldDB" id="A0A9X8UKE6"/>
<dbReference type="EMBL" id="SLUK01000003">
    <property type="protein sequence ID" value="TCL44085.1"/>
    <property type="molecule type" value="Genomic_DNA"/>
</dbReference>
<dbReference type="InterPro" id="IPR050706">
    <property type="entry name" value="Cyclic-di-GMP_PDE-like"/>
</dbReference>
<dbReference type="PANTHER" id="PTHR33121:SF70">
    <property type="entry name" value="SIGNALING PROTEIN YKOW"/>
    <property type="match status" value="1"/>
</dbReference>
<evidence type="ECO:0000256" key="1">
    <source>
        <dbReference type="ARBA" id="ARBA00004651"/>
    </source>
</evidence>
<feature type="domain" description="EAL" evidence="7">
    <location>
        <begin position="487"/>
        <end position="741"/>
    </location>
</feature>
<dbReference type="Pfam" id="PF00990">
    <property type="entry name" value="GGDEF"/>
    <property type="match status" value="1"/>
</dbReference>
<dbReference type="InterPro" id="IPR043128">
    <property type="entry name" value="Rev_trsase/Diguanyl_cyclase"/>
</dbReference>
<dbReference type="InterPro" id="IPR029787">
    <property type="entry name" value="Nucleotide_cyclase"/>
</dbReference>
<proteinExistence type="predicted"/>
<keyword evidence="2" id="KW-1003">Cell membrane</keyword>
<accession>A0A9X8UKE6</accession>
<comment type="caution">
    <text evidence="9">The sequence shown here is derived from an EMBL/GenBank/DDBJ whole genome shotgun (WGS) entry which is preliminary data.</text>
</comment>
<sequence length="777" mass="86388">MKAVKRVFHFFAMLLLLGIIVFLSYAYVSQINTLVTEQTKSHILEVAEQNADAVTQSVQADLRRVGSLASSILGAADLQSPNEELTGFLRKQAASDGYSRITITDTAGRGYTSDGQTVDLSQSRNYLKALQGTPNMSKPQVEDTAGNAAVTYSVPMKEGGAIKGVLMCTQDISVVSTRYSGSFLNGMGSYYVVSQNGEIIFHSDPQMVSKNILQLIDESASPEQVRRFSIDILNGKSSIAAFRLNGEDVYLGYVPIKDVNGWYIISAVSREAVASQATDIITISFYACLFILVACLLLVISVVAQKSRTRKLMLKAALEDPVTKCPNSNKFIMDAEPLLERRGKRHYALIYFDINKFRLINDSFGHQIGDRMLCEIAGILREILRPDQPFGHISGDHFVILTSYSNLQADIVGLVERLFSHVRRISINNFSAFNLTLAVGIYCVQENETDINNMINRASMARTNAKGSHESRFAFFSDQARSTLLEEASLESEMEAALRTGQFVPFYQPLIDFHTGQIVGAEALIRWSHPIKGLIPPGKFIPLFERNGFINKVDRFMLQQICRQIREHLDRGLTVPRISLNLSRVLLGQKDLVPFIQTTVLRHGLSPSMIEFELTESAFYDNLDYLIEIMNKLRTLGFTVAMDDFGVGYSSLHMLKKMPVDVLKLDREALSGIETDERSRSIVRMMVALGHELQFTVVSEGVESFEQANFLRGIGSDLAQGYVFARPMPAEEFYHLLLSRDVRTGAAYTESSRKWIAQLGAPAQPEAPAAPAGAPRQ</sequence>
<dbReference type="PROSITE" id="PS50887">
    <property type="entry name" value="GGDEF"/>
    <property type="match status" value="1"/>
</dbReference>
<keyword evidence="10" id="KW-1185">Reference proteome</keyword>
<evidence type="ECO:0000259" key="7">
    <source>
        <dbReference type="PROSITE" id="PS50883"/>
    </source>
</evidence>
<dbReference type="Proteomes" id="UP000294682">
    <property type="component" value="Unassembled WGS sequence"/>
</dbReference>
<dbReference type="Pfam" id="PF00563">
    <property type="entry name" value="EAL"/>
    <property type="match status" value="1"/>
</dbReference>
<dbReference type="CDD" id="cd01948">
    <property type="entry name" value="EAL"/>
    <property type="match status" value="1"/>
</dbReference>
<evidence type="ECO:0000256" key="6">
    <source>
        <dbReference type="SAM" id="Phobius"/>
    </source>
</evidence>
<feature type="domain" description="GGDEF" evidence="8">
    <location>
        <begin position="345"/>
        <end position="478"/>
    </location>
</feature>
<protein>
    <submittedName>
        <fullName evidence="9">Diguanylate cyclase/phosphodiesterase</fullName>
    </submittedName>
</protein>
<name>A0A9X8UKE6_9FIRM</name>
<dbReference type="Pfam" id="PF02743">
    <property type="entry name" value="dCache_1"/>
    <property type="match status" value="1"/>
</dbReference>
<evidence type="ECO:0000256" key="3">
    <source>
        <dbReference type="ARBA" id="ARBA00022692"/>
    </source>
</evidence>
<dbReference type="SMART" id="SM00267">
    <property type="entry name" value="GGDEF"/>
    <property type="match status" value="1"/>
</dbReference>
<organism evidence="9 10">
    <name type="scientific">Harryflintia acetispora</name>
    <dbReference type="NCBI Taxonomy" id="1849041"/>
    <lineage>
        <taxon>Bacteria</taxon>
        <taxon>Bacillati</taxon>
        <taxon>Bacillota</taxon>
        <taxon>Clostridia</taxon>
        <taxon>Eubacteriales</taxon>
        <taxon>Oscillospiraceae</taxon>
        <taxon>Harryflintia</taxon>
    </lineage>
</organism>
<keyword evidence="4 6" id="KW-1133">Transmembrane helix</keyword>
<dbReference type="InterPro" id="IPR000160">
    <property type="entry name" value="GGDEF_dom"/>
</dbReference>
<keyword evidence="5 6" id="KW-0472">Membrane</keyword>
<dbReference type="RefSeq" id="WP_165873116.1">
    <property type="nucleotide sequence ID" value="NZ_SLUK01000003.1"/>
</dbReference>
<reference evidence="9 10" key="1">
    <citation type="submission" date="2019-03" db="EMBL/GenBank/DDBJ databases">
        <title>Genomic Encyclopedia of Type Strains, Phase IV (KMG-IV): sequencing the most valuable type-strain genomes for metagenomic binning, comparative biology and taxonomic classification.</title>
        <authorList>
            <person name="Goeker M."/>
        </authorList>
    </citation>
    <scope>NUCLEOTIDE SEQUENCE [LARGE SCALE GENOMIC DNA]</scope>
    <source>
        <strain evidence="9 10">DSM 100433</strain>
    </source>
</reference>
<dbReference type="InterPro" id="IPR033479">
    <property type="entry name" value="dCache_1"/>
</dbReference>
<dbReference type="PANTHER" id="PTHR33121">
    <property type="entry name" value="CYCLIC DI-GMP PHOSPHODIESTERASE PDEF"/>
    <property type="match status" value="1"/>
</dbReference>
<dbReference type="Gene3D" id="3.30.70.270">
    <property type="match status" value="1"/>
</dbReference>
<dbReference type="CDD" id="cd01949">
    <property type="entry name" value="GGDEF"/>
    <property type="match status" value="1"/>
</dbReference>
<gene>
    <name evidence="9" type="ORF">EDD78_103123</name>
</gene>
<comment type="subcellular location">
    <subcellularLocation>
        <location evidence="1">Cell membrane</location>
        <topology evidence="1">Multi-pass membrane protein</topology>
    </subcellularLocation>
</comment>
<keyword evidence="3 6" id="KW-0812">Transmembrane</keyword>
<dbReference type="SMART" id="SM00052">
    <property type="entry name" value="EAL"/>
    <property type="match status" value="1"/>
</dbReference>
<dbReference type="GO" id="GO:0071111">
    <property type="term" value="F:cyclic-guanylate-specific phosphodiesterase activity"/>
    <property type="evidence" value="ECO:0007669"/>
    <property type="project" value="InterPro"/>
</dbReference>
<dbReference type="SUPFAM" id="SSF55073">
    <property type="entry name" value="Nucleotide cyclase"/>
    <property type="match status" value="1"/>
</dbReference>
<feature type="transmembrane region" description="Helical" evidence="6">
    <location>
        <begin position="7"/>
        <end position="28"/>
    </location>
</feature>
<evidence type="ECO:0000256" key="4">
    <source>
        <dbReference type="ARBA" id="ARBA00022989"/>
    </source>
</evidence>
<dbReference type="Gene3D" id="3.30.450.20">
    <property type="entry name" value="PAS domain"/>
    <property type="match status" value="1"/>
</dbReference>
<dbReference type="CDD" id="cd12912">
    <property type="entry name" value="PDC2_MCP_like"/>
    <property type="match status" value="1"/>
</dbReference>
<evidence type="ECO:0000256" key="5">
    <source>
        <dbReference type="ARBA" id="ARBA00023136"/>
    </source>
</evidence>
<dbReference type="InterPro" id="IPR035919">
    <property type="entry name" value="EAL_sf"/>
</dbReference>
<dbReference type="SUPFAM" id="SSF141868">
    <property type="entry name" value="EAL domain-like"/>
    <property type="match status" value="1"/>
</dbReference>
<evidence type="ECO:0000259" key="8">
    <source>
        <dbReference type="PROSITE" id="PS50887"/>
    </source>
</evidence>